<dbReference type="PANTHER" id="PTHR43283">
    <property type="entry name" value="BETA-LACTAMASE-RELATED"/>
    <property type="match status" value="1"/>
</dbReference>
<organism evidence="2 3">
    <name type="scientific">Jiella pelagia</name>
    <dbReference type="NCBI Taxonomy" id="2986949"/>
    <lineage>
        <taxon>Bacteria</taxon>
        <taxon>Pseudomonadati</taxon>
        <taxon>Pseudomonadota</taxon>
        <taxon>Alphaproteobacteria</taxon>
        <taxon>Hyphomicrobiales</taxon>
        <taxon>Aurantimonadaceae</taxon>
        <taxon>Jiella</taxon>
    </lineage>
</organism>
<dbReference type="InterPro" id="IPR001466">
    <property type="entry name" value="Beta-lactam-related"/>
</dbReference>
<dbReference type="EMBL" id="CP114029">
    <property type="protein sequence ID" value="WAP68826.1"/>
    <property type="molecule type" value="Genomic_DNA"/>
</dbReference>
<dbReference type="GO" id="GO:0016787">
    <property type="term" value="F:hydrolase activity"/>
    <property type="evidence" value="ECO:0007669"/>
    <property type="project" value="UniProtKB-KW"/>
</dbReference>
<evidence type="ECO:0000259" key="1">
    <source>
        <dbReference type="Pfam" id="PF00144"/>
    </source>
</evidence>
<evidence type="ECO:0000313" key="3">
    <source>
        <dbReference type="Proteomes" id="UP001164020"/>
    </source>
</evidence>
<sequence length="301" mass="32056">MQHAAMGDWEVHSVTLSAERRAVTLGRTEAIFPWWSFTKTVLAIAALRLAEERILKLDAPFLGRPYTLRQLLQHRAGVPNYGAFPAYHAAVARGEPAWQRERLLAAVGADTLDFAPGTGWAYSNVGYLFVREAIEAATSSSLDAALRGLVFAPLGLTSPTVATRPQDLAGVHWPALRGYDPGWVYHGLVVGTVGDAAAILAALMTPGRLLARETLTEMLDAHQIGGAIAGRPWTLHGYGLGLMIGTIKGAGRAIGHSGGGPHCVNAVYHFPDLPEPVTIAAFTDGNDEGRAEWAAARLAAQ</sequence>
<evidence type="ECO:0000313" key="2">
    <source>
        <dbReference type="EMBL" id="WAP68826.1"/>
    </source>
</evidence>
<feature type="domain" description="Beta-lactamase-related" evidence="1">
    <location>
        <begin position="27"/>
        <end position="299"/>
    </location>
</feature>
<proteinExistence type="predicted"/>
<gene>
    <name evidence="2" type="ORF">OH818_26960</name>
</gene>
<dbReference type="SUPFAM" id="SSF56601">
    <property type="entry name" value="beta-lactamase/transpeptidase-like"/>
    <property type="match status" value="1"/>
</dbReference>
<dbReference type="RefSeq" id="WP_268881259.1">
    <property type="nucleotide sequence ID" value="NZ_CP114029.1"/>
</dbReference>
<dbReference type="InterPro" id="IPR050789">
    <property type="entry name" value="Diverse_Enzym_Activities"/>
</dbReference>
<reference evidence="2" key="1">
    <citation type="submission" date="2022-12" db="EMBL/GenBank/DDBJ databases">
        <title>Jiella pelagia sp. nov., isolated from phosphonate enriched culture of Northwest Pacific surface seawater.</title>
        <authorList>
            <person name="Shin D.Y."/>
            <person name="Hwang C.Y."/>
        </authorList>
    </citation>
    <scope>NUCLEOTIDE SEQUENCE</scope>
    <source>
        <strain evidence="2">HL-NP1</strain>
    </source>
</reference>
<protein>
    <submittedName>
        <fullName evidence="2">Serine hydrolase</fullName>
    </submittedName>
</protein>
<dbReference type="InterPro" id="IPR012338">
    <property type="entry name" value="Beta-lactam/transpept-like"/>
</dbReference>
<keyword evidence="2" id="KW-0378">Hydrolase</keyword>
<keyword evidence="3" id="KW-1185">Reference proteome</keyword>
<dbReference type="Pfam" id="PF00144">
    <property type="entry name" value="Beta-lactamase"/>
    <property type="match status" value="1"/>
</dbReference>
<accession>A0ABY7C0S9</accession>
<name>A0ABY7C0S9_9HYPH</name>
<dbReference type="Gene3D" id="3.40.710.10">
    <property type="entry name" value="DD-peptidase/beta-lactamase superfamily"/>
    <property type="match status" value="1"/>
</dbReference>
<dbReference type="Proteomes" id="UP001164020">
    <property type="component" value="Chromosome"/>
</dbReference>